<dbReference type="Proteomes" id="UP000682782">
    <property type="component" value="Chromosome"/>
</dbReference>
<accession>A0AC61MZ84</accession>
<gene>
    <name evidence="1" type="ORF">JYE49_02045</name>
</gene>
<protein>
    <submittedName>
        <fullName evidence="1">Trk family potassium uptake protein</fullName>
    </submittedName>
</protein>
<evidence type="ECO:0000313" key="2">
    <source>
        <dbReference type="Proteomes" id="UP000682782"/>
    </source>
</evidence>
<organism evidence="1 2">
    <name type="scientific">Aristaeella hokkaidonensis</name>
    <dbReference type="NCBI Taxonomy" id="3046382"/>
    <lineage>
        <taxon>Bacteria</taxon>
        <taxon>Bacillati</taxon>
        <taxon>Bacillota</taxon>
        <taxon>Clostridia</taxon>
        <taxon>Eubacteriales</taxon>
        <taxon>Aristaeellaceae</taxon>
        <taxon>Aristaeella</taxon>
    </lineage>
</organism>
<reference evidence="1" key="1">
    <citation type="submission" date="2021-01" db="EMBL/GenBank/DDBJ databases">
        <title>Complete genome sequence of Clostridiales bacterium R-7.</title>
        <authorList>
            <person name="Mahoney-Kurpe S.C."/>
            <person name="Palevich N."/>
            <person name="Koike S."/>
            <person name="Moon C.D."/>
            <person name="Attwood G.T."/>
        </authorList>
    </citation>
    <scope>NUCLEOTIDE SEQUENCE</scope>
    <source>
        <strain evidence="1">R-7</strain>
    </source>
</reference>
<evidence type="ECO:0000313" key="1">
    <source>
        <dbReference type="EMBL" id="QUC68575.1"/>
    </source>
</evidence>
<name>A0AC61MZ84_9FIRM</name>
<dbReference type="EMBL" id="CP068393">
    <property type="protein sequence ID" value="QUC68575.1"/>
    <property type="molecule type" value="Genomic_DNA"/>
</dbReference>
<keyword evidence="2" id="KW-1185">Reference proteome</keyword>
<proteinExistence type="predicted"/>
<sequence>MVGTLLLMLPISSKQPGGACFSDCVFTATSAVCVTGLVVRDTVSHWSVFGQAVILMLIQIGGMGVVTAALTLAFISGRRIGLMQRSVMQEAISAPQVGGIVKLTRFIVLTSLSIELIGALLLMPVFIPEFGWRRGIWFSVFHAISAFCNAGFDLMGVHGAYSSMTTYVQNVLVNVVLMLLITIGGIGFLVWNDVKEHRFRLKQYRLQSKIALTASGVMILIPFLWLCFSEMKQMPFGERILPSLFQSVTLRTAGFNTMELNSVGGGSQALMILWMLIGGSPGSTAGGMKTTTGAVLLLTAIAIFRRKDHITCFGRRIGDDAVRNAVALMIMYFSLFFAGGMIISKLETLPLRSCLFETASALGTVGLSLGITTRIGDLSRLILVVLMFMGRVGGLTLIYATQSIRKSTGCSLPMEKVTVG</sequence>